<keyword evidence="2" id="KW-1185">Reference proteome</keyword>
<dbReference type="EMBL" id="KV454494">
    <property type="protein sequence ID" value="ODV58173.1"/>
    <property type="molecule type" value="Genomic_DNA"/>
</dbReference>
<organism evidence="1 2">
    <name type="scientific">Ascoidea rubescens DSM 1968</name>
    <dbReference type="NCBI Taxonomy" id="1344418"/>
    <lineage>
        <taxon>Eukaryota</taxon>
        <taxon>Fungi</taxon>
        <taxon>Dikarya</taxon>
        <taxon>Ascomycota</taxon>
        <taxon>Saccharomycotina</taxon>
        <taxon>Saccharomycetes</taxon>
        <taxon>Ascoideaceae</taxon>
        <taxon>Ascoidea</taxon>
    </lineage>
</organism>
<evidence type="ECO:0000313" key="2">
    <source>
        <dbReference type="Proteomes" id="UP000095038"/>
    </source>
</evidence>
<dbReference type="GeneID" id="30962226"/>
<dbReference type="Gene3D" id="2.40.70.10">
    <property type="entry name" value="Acid Proteases"/>
    <property type="match status" value="1"/>
</dbReference>
<evidence type="ECO:0008006" key="3">
    <source>
        <dbReference type="Google" id="ProtNLM"/>
    </source>
</evidence>
<gene>
    <name evidence="1" type="ORF">ASCRUDRAFT_10437</name>
</gene>
<name>A0A1D2V9M4_9ASCO</name>
<dbReference type="SUPFAM" id="SSF50630">
    <property type="entry name" value="Acid proteases"/>
    <property type="match status" value="1"/>
</dbReference>
<dbReference type="Proteomes" id="UP000095038">
    <property type="component" value="Unassembled WGS sequence"/>
</dbReference>
<dbReference type="InterPro" id="IPR021109">
    <property type="entry name" value="Peptidase_aspartic_dom_sf"/>
</dbReference>
<accession>A0A1D2V9M4</accession>
<protein>
    <recommendedName>
        <fullName evidence="3">Acid protease</fullName>
    </recommendedName>
</protein>
<evidence type="ECO:0000313" key="1">
    <source>
        <dbReference type="EMBL" id="ODV58173.1"/>
    </source>
</evidence>
<reference evidence="2" key="1">
    <citation type="submission" date="2016-05" db="EMBL/GenBank/DDBJ databases">
        <title>Comparative genomics of biotechnologically important yeasts.</title>
        <authorList>
            <consortium name="DOE Joint Genome Institute"/>
            <person name="Riley R."/>
            <person name="Haridas S."/>
            <person name="Wolfe K.H."/>
            <person name="Lopes M.R."/>
            <person name="Hittinger C.T."/>
            <person name="Goker M."/>
            <person name="Salamov A."/>
            <person name="Wisecaver J."/>
            <person name="Long T.M."/>
            <person name="Aerts A.L."/>
            <person name="Barry K."/>
            <person name="Choi C."/>
            <person name="Clum A."/>
            <person name="Coughlan A.Y."/>
            <person name="Deshpande S."/>
            <person name="Douglass A.P."/>
            <person name="Hanson S.J."/>
            <person name="Klenk H.-P."/>
            <person name="Labutti K."/>
            <person name="Lapidus A."/>
            <person name="Lindquist E."/>
            <person name="Lipzen A."/>
            <person name="Meier-Kolthoff J.P."/>
            <person name="Ohm R.A."/>
            <person name="Otillar R.P."/>
            <person name="Pangilinan J."/>
            <person name="Peng Y."/>
            <person name="Rokas A."/>
            <person name="Rosa C.A."/>
            <person name="Scheuner C."/>
            <person name="Sibirny A.A."/>
            <person name="Slot J.C."/>
            <person name="Stielow J.B."/>
            <person name="Sun H."/>
            <person name="Kurtzman C.P."/>
            <person name="Blackwell M."/>
            <person name="Grigoriev I.V."/>
            <person name="Jeffries T.W."/>
        </authorList>
    </citation>
    <scope>NUCLEOTIDE SEQUENCE [LARGE SCALE GENOMIC DNA]</scope>
    <source>
        <strain evidence="2">DSM 1968</strain>
    </source>
</reference>
<dbReference type="AlphaFoldDB" id="A0A1D2V9M4"/>
<sequence>MATQRRPRKQFRYGEARSKLPFICLKSKRKNSPTIPVVHLALKDHNKNLTAKVSTRDSDSFFILELDDYSEFAYCVANNCGEELQYLEDTFGTINNTILHQNISVSYLDFPENNASDYFWFYRSNFTLDNNSDFNIYNYSFALVNLTNAKELENTSFVGYYNQLSFNPNNQNASINLEKITYSTLFDHLMREDHTQSEFLSIEFDSSREKGNLTLDNRQDFYDKQYMATQMINLQDYYDESIIEYRGNFIELTSFNISHGIVDYDQQLHTYNIPIFQKSSLSNKILVANVDIDNYALSLPTIYFSNILSFYQATYNESRKSYVFDCNLFNGQRDYLSFSVDGFYLNETDEKLFRRTIELPLSNFVTIETNVTTYANTSYDDYEIFQTKTCYFDNTKFTESQTSYASLGQVVLTSLKTAYDFERSLFAFTQLYNDDHWSVINYIDTP</sequence>
<dbReference type="InParanoid" id="A0A1D2V9M4"/>
<proteinExistence type="predicted"/>
<dbReference type="RefSeq" id="XP_020044480.1">
    <property type="nucleotide sequence ID" value="XM_020188590.1"/>
</dbReference>